<name>K3YC17_SETIT</name>
<sequence length="193" mass="20846">MHIIKAFTHLQVQSILEKSVVTWDRHDVVQVGSRGNTEQSRLSKLLPKLMRLGRAGIGSSMHPSNLSRRASGELQAVGAIQNVGAAALILDCSVVAVVESNEPEPESNLDPTSTNYLAGISLAEPPVSCTKGRKSGKESQSAEKSKEASNPYGTYTRSYWSKVCQTCNVTSHCNFGCYTNCKTPSGNYYSVCT</sequence>
<dbReference type="EMBL" id="AGNK02004049">
    <property type="status" value="NOT_ANNOTATED_CDS"/>
    <property type="molecule type" value="Genomic_DNA"/>
</dbReference>
<accession>K3YC17</accession>
<dbReference type="EnsemblPlants" id="KQK96198">
    <property type="protein sequence ID" value="KQK96198"/>
    <property type="gene ID" value="SETIT_011761mg"/>
</dbReference>
<dbReference type="Proteomes" id="UP000004995">
    <property type="component" value="Unassembled WGS sequence"/>
</dbReference>
<keyword evidence="3" id="KW-1185">Reference proteome</keyword>
<proteinExistence type="predicted"/>
<dbReference type="Gramene" id="KQK96198">
    <property type="protein sequence ID" value="KQK96198"/>
    <property type="gene ID" value="SETIT_011761mg"/>
</dbReference>
<dbReference type="AlphaFoldDB" id="K3YC17"/>
<feature type="compositionally biased region" description="Basic and acidic residues" evidence="1">
    <location>
        <begin position="135"/>
        <end position="147"/>
    </location>
</feature>
<dbReference type="HOGENOM" id="CLU_1410989_0_0_1"/>
<feature type="region of interest" description="Disordered" evidence="1">
    <location>
        <begin position="127"/>
        <end position="149"/>
    </location>
</feature>
<dbReference type="InParanoid" id="K3YC17"/>
<evidence type="ECO:0000313" key="3">
    <source>
        <dbReference type="Proteomes" id="UP000004995"/>
    </source>
</evidence>
<evidence type="ECO:0000313" key="2">
    <source>
        <dbReference type="EnsemblPlants" id="KQK96198"/>
    </source>
</evidence>
<protein>
    <submittedName>
        <fullName evidence="2">Uncharacterized protein</fullName>
    </submittedName>
</protein>
<organism evidence="2 3">
    <name type="scientific">Setaria italica</name>
    <name type="common">Foxtail millet</name>
    <name type="synonym">Panicum italicum</name>
    <dbReference type="NCBI Taxonomy" id="4555"/>
    <lineage>
        <taxon>Eukaryota</taxon>
        <taxon>Viridiplantae</taxon>
        <taxon>Streptophyta</taxon>
        <taxon>Embryophyta</taxon>
        <taxon>Tracheophyta</taxon>
        <taxon>Spermatophyta</taxon>
        <taxon>Magnoliopsida</taxon>
        <taxon>Liliopsida</taxon>
        <taxon>Poales</taxon>
        <taxon>Poaceae</taxon>
        <taxon>PACMAD clade</taxon>
        <taxon>Panicoideae</taxon>
        <taxon>Panicodae</taxon>
        <taxon>Paniceae</taxon>
        <taxon>Cenchrinae</taxon>
        <taxon>Setaria</taxon>
    </lineage>
</organism>
<dbReference type="STRING" id="4555.K3YC17"/>
<reference evidence="3" key="1">
    <citation type="journal article" date="2012" name="Nat. Biotechnol.">
        <title>Reference genome sequence of the model plant Setaria.</title>
        <authorList>
            <person name="Bennetzen J.L."/>
            <person name="Schmutz J."/>
            <person name="Wang H."/>
            <person name="Percifield R."/>
            <person name="Hawkins J."/>
            <person name="Pontaroli A.C."/>
            <person name="Estep M."/>
            <person name="Feng L."/>
            <person name="Vaughn J.N."/>
            <person name="Grimwood J."/>
            <person name="Jenkins J."/>
            <person name="Barry K."/>
            <person name="Lindquist E."/>
            <person name="Hellsten U."/>
            <person name="Deshpande S."/>
            <person name="Wang X."/>
            <person name="Wu X."/>
            <person name="Mitros T."/>
            <person name="Triplett J."/>
            <person name="Yang X."/>
            <person name="Ye C.Y."/>
            <person name="Mauro-Herrera M."/>
            <person name="Wang L."/>
            <person name="Li P."/>
            <person name="Sharma M."/>
            <person name="Sharma R."/>
            <person name="Ronald P.C."/>
            <person name="Panaud O."/>
            <person name="Kellogg E.A."/>
            <person name="Brutnell T.P."/>
            <person name="Doust A.N."/>
            <person name="Tuskan G.A."/>
            <person name="Rokhsar D."/>
            <person name="Devos K.M."/>
        </authorList>
    </citation>
    <scope>NUCLEOTIDE SEQUENCE [LARGE SCALE GENOMIC DNA]</scope>
    <source>
        <strain evidence="3">cv. Yugu1</strain>
    </source>
</reference>
<reference evidence="2" key="2">
    <citation type="submission" date="2018-08" db="UniProtKB">
        <authorList>
            <consortium name="EnsemblPlants"/>
        </authorList>
    </citation>
    <scope>IDENTIFICATION</scope>
    <source>
        <strain evidence="2">Yugu1</strain>
    </source>
</reference>
<evidence type="ECO:0000256" key="1">
    <source>
        <dbReference type="SAM" id="MobiDB-lite"/>
    </source>
</evidence>